<organism evidence="3 4">
    <name type="scientific">Sediminibacterium ginsengisoli</name>
    <dbReference type="NCBI Taxonomy" id="413434"/>
    <lineage>
        <taxon>Bacteria</taxon>
        <taxon>Pseudomonadati</taxon>
        <taxon>Bacteroidota</taxon>
        <taxon>Chitinophagia</taxon>
        <taxon>Chitinophagales</taxon>
        <taxon>Chitinophagaceae</taxon>
        <taxon>Sediminibacterium</taxon>
    </lineage>
</organism>
<name>A0A1T4M973_9BACT</name>
<gene>
    <name evidence="3" type="ORF">SAMN04488132_103240</name>
</gene>
<dbReference type="SUPFAM" id="SSF49785">
    <property type="entry name" value="Galactose-binding domain-like"/>
    <property type="match status" value="1"/>
</dbReference>
<keyword evidence="4" id="KW-1185">Reference proteome</keyword>
<evidence type="ECO:0000313" key="4">
    <source>
        <dbReference type="Proteomes" id="UP000190888"/>
    </source>
</evidence>
<evidence type="ECO:0000313" key="3">
    <source>
        <dbReference type="EMBL" id="SJZ63254.1"/>
    </source>
</evidence>
<dbReference type="NCBIfam" id="TIGR00976">
    <property type="entry name" value="CocE_NonD"/>
    <property type="match status" value="1"/>
</dbReference>
<evidence type="ECO:0000256" key="1">
    <source>
        <dbReference type="ARBA" id="ARBA00022801"/>
    </source>
</evidence>
<dbReference type="GO" id="GO:0008239">
    <property type="term" value="F:dipeptidyl-peptidase activity"/>
    <property type="evidence" value="ECO:0007669"/>
    <property type="project" value="InterPro"/>
</dbReference>
<dbReference type="InterPro" id="IPR000383">
    <property type="entry name" value="Xaa-Pro-like_dom"/>
</dbReference>
<reference evidence="3 4" key="1">
    <citation type="submission" date="2017-02" db="EMBL/GenBank/DDBJ databases">
        <authorList>
            <person name="Peterson S.W."/>
        </authorList>
    </citation>
    <scope>NUCLEOTIDE SEQUENCE [LARGE SCALE GENOMIC DNA]</scope>
    <source>
        <strain evidence="3 4">DSM 22335</strain>
    </source>
</reference>
<keyword evidence="1" id="KW-0378">Hydrolase</keyword>
<dbReference type="InterPro" id="IPR005674">
    <property type="entry name" value="CocE/Ser_esterase"/>
</dbReference>
<dbReference type="AlphaFoldDB" id="A0A1T4M973"/>
<dbReference type="InterPro" id="IPR029058">
    <property type="entry name" value="AB_hydrolase_fold"/>
</dbReference>
<dbReference type="OrthoDB" id="319764at2"/>
<dbReference type="Pfam" id="PF08530">
    <property type="entry name" value="PepX_C"/>
    <property type="match status" value="1"/>
</dbReference>
<dbReference type="Gene3D" id="2.60.120.260">
    <property type="entry name" value="Galactose-binding domain-like"/>
    <property type="match status" value="1"/>
</dbReference>
<dbReference type="STRING" id="413434.SAMN04488132_103240"/>
<dbReference type="InterPro" id="IPR013736">
    <property type="entry name" value="Xaa-Pro_dipept_C"/>
</dbReference>
<dbReference type="RefSeq" id="WP_078830726.1">
    <property type="nucleotide sequence ID" value="NZ_FUWH01000003.1"/>
</dbReference>
<dbReference type="InterPro" id="IPR008979">
    <property type="entry name" value="Galactose-bd-like_sf"/>
</dbReference>
<dbReference type="Gene3D" id="1.10.3020.10">
    <property type="entry name" value="alpha-amino acid ester hydrolase ( Helical cap domain)"/>
    <property type="match status" value="1"/>
</dbReference>
<dbReference type="Gene3D" id="3.40.50.1820">
    <property type="entry name" value="alpha/beta hydrolase"/>
    <property type="match status" value="1"/>
</dbReference>
<dbReference type="Pfam" id="PF02129">
    <property type="entry name" value="Peptidase_S15"/>
    <property type="match status" value="1"/>
</dbReference>
<evidence type="ECO:0000259" key="2">
    <source>
        <dbReference type="SMART" id="SM00939"/>
    </source>
</evidence>
<dbReference type="EMBL" id="FUWH01000003">
    <property type="protein sequence ID" value="SJZ63254.1"/>
    <property type="molecule type" value="Genomic_DNA"/>
</dbReference>
<dbReference type="SMART" id="SM00939">
    <property type="entry name" value="PepX_C"/>
    <property type="match status" value="1"/>
</dbReference>
<dbReference type="SUPFAM" id="SSF53474">
    <property type="entry name" value="alpha/beta-Hydrolases"/>
    <property type="match status" value="1"/>
</dbReference>
<accession>A0A1T4M973</accession>
<proteinExistence type="predicted"/>
<dbReference type="Proteomes" id="UP000190888">
    <property type="component" value="Unassembled WGS sequence"/>
</dbReference>
<feature type="domain" description="Xaa-Pro dipeptidyl-peptidase C-terminal" evidence="2">
    <location>
        <begin position="322"/>
        <end position="549"/>
    </location>
</feature>
<protein>
    <recommendedName>
        <fullName evidence="2">Xaa-Pro dipeptidyl-peptidase C-terminal domain-containing protein</fullName>
    </recommendedName>
</protein>
<sequence>MKSFIVFVLGMLLLHTGGAQPYLIEDSVLIRTPYGATLSAVVVRKKDAPAKQPAALMFFIYANRDRSLEEAKYAADRGYVGIVADTRGKRLSPDLIEPYEHEAQDVNAVISWIVRQSWSDGRVGMYGGSYSGFAQWAALKHPHPALKTIVPYVAAIPGLGLPMENNVFITANYQWPFYVTNNKLTDTAVNNDRERFRKMRLNWFYSGRPYNKIDSIDGVANPWLQKWLSHPGYDSYWQSMVPYGKEYARIKIPVLSITGYYDDGQISAIEYLKQHYLYNPAADHYLVIGPYDHFGAQQGGTRMLRGYQVDSVAIINTRTLTFQWLDHILKSGPRPAILRDKINFEVMGANRWKHAPSLEKMEDSVYRLYLSESGELSFTRPLKEKYHLQEIDFADRDHWTNSSYPDPIIKAELDTSNGLFFWSKPFDKPVTVSGSVTGLLKAVINKKDMDIGIGLYEVLPDGRFFQLSYYLGRASYAADMTKRKLLVPGKAEEIPVSRSRLFSKQLQQGSRLLVVLNINKNPFAQVNYGTGKDVSHETLRDAGEPLKIKWSSQSYFMLGMSRE</sequence>